<dbReference type="Pfam" id="PF12848">
    <property type="entry name" value="ABC_tran_Xtn"/>
    <property type="match status" value="1"/>
</dbReference>
<dbReference type="PROSITE" id="PS50893">
    <property type="entry name" value="ABC_TRANSPORTER_2"/>
    <property type="match status" value="2"/>
</dbReference>
<protein>
    <submittedName>
        <fullName evidence="6">Thiamine ABC transporter substrate-binding protein</fullName>
    </submittedName>
</protein>
<dbReference type="CDD" id="cd03221">
    <property type="entry name" value="ABCF_EF-3"/>
    <property type="match status" value="2"/>
</dbReference>
<evidence type="ECO:0000313" key="6">
    <source>
        <dbReference type="EMBL" id="GCA68410.1"/>
    </source>
</evidence>
<dbReference type="InterPro" id="IPR037118">
    <property type="entry name" value="Val-tRNA_synth_C_sf"/>
</dbReference>
<keyword evidence="1" id="KW-0677">Repeat</keyword>
<dbReference type="Pfam" id="PF00005">
    <property type="entry name" value="ABC_tran"/>
    <property type="match status" value="2"/>
</dbReference>
<dbReference type="InterPro" id="IPR051309">
    <property type="entry name" value="ABCF_ATPase"/>
</dbReference>
<reference evidence="7" key="1">
    <citation type="submission" date="2018-09" db="EMBL/GenBank/DDBJ databases">
        <title>Draft Genome Sequence of Mediterraneibacter sp. KCTC 15684.</title>
        <authorList>
            <person name="Kim J.S."/>
            <person name="Han K.I."/>
            <person name="Suh M.K."/>
            <person name="Lee K.C."/>
            <person name="Eom M.K."/>
            <person name="Lee J.H."/>
            <person name="Park S.H."/>
            <person name="Kang S.W."/>
            <person name="Park J.E."/>
            <person name="Oh B.S."/>
            <person name="Yu S.Y."/>
            <person name="Choi S.H."/>
            <person name="Lee D.H."/>
            <person name="Yoon H."/>
            <person name="Kim B."/>
            <person name="Yang S.J."/>
            <person name="Lee J.S."/>
        </authorList>
    </citation>
    <scope>NUCLEOTIDE SEQUENCE [LARGE SCALE GENOMIC DNA]</scope>
    <source>
        <strain evidence="7">KCTC 15684</strain>
    </source>
</reference>
<evidence type="ECO:0000256" key="4">
    <source>
        <dbReference type="SAM" id="MobiDB-lite"/>
    </source>
</evidence>
<dbReference type="Gene3D" id="1.10.287.380">
    <property type="entry name" value="Valyl-tRNA synthetase, C-terminal domain"/>
    <property type="match status" value="1"/>
</dbReference>
<dbReference type="Gene3D" id="3.40.50.300">
    <property type="entry name" value="P-loop containing nucleotide triphosphate hydrolases"/>
    <property type="match status" value="2"/>
</dbReference>
<proteinExistence type="predicted"/>
<feature type="region of interest" description="Disordered" evidence="4">
    <location>
        <begin position="549"/>
        <end position="599"/>
    </location>
</feature>
<feature type="domain" description="ABC transporter" evidence="5">
    <location>
        <begin position="328"/>
        <end position="541"/>
    </location>
</feature>
<evidence type="ECO:0000259" key="5">
    <source>
        <dbReference type="PROSITE" id="PS50893"/>
    </source>
</evidence>
<dbReference type="InterPro" id="IPR003439">
    <property type="entry name" value="ABC_transporter-like_ATP-bd"/>
</dbReference>
<dbReference type="EMBL" id="BHGK01000004">
    <property type="protein sequence ID" value="GCA68410.1"/>
    <property type="molecule type" value="Genomic_DNA"/>
</dbReference>
<dbReference type="GO" id="GO:0005524">
    <property type="term" value="F:ATP binding"/>
    <property type="evidence" value="ECO:0007669"/>
    <property type="project" value="UniProtKB-KW"/>
</dbReference>
<dbReference type="SMART" id="SM00382">
    <property type="entry name" value="AAA"/>
    <property type="match status" value="2"/>
</dbReference>
<sequence>MILACQNIKKSFGEDVIVSSGSFHIEDREKAALVGPNGAGKSTILKMIVGELPSDGGDILLAKGKTLGYLAQHQEMNTGATIYEEVRSAKEPIFAMERKIRQLETDMKHLTGEELSGTLEQYNRLVSQFELENGYACESEIIGVLKGLGFEESEFGKHVNTLSGGQKTRVSLGKLLLTKPDIILLDEPTNHLDLNSIAWLETYLLNYPGAVLIVSHDRFFLNRIVTKVIDLDYGELRMYMGNYKAYSEKKQQIRDAKIKEYLNQQQIIKHQEQVIEKLKSFNREKSIKRAESREKMLEKMERIEKPLEDSDGMHFSLEPSVVSGNDVLKVEHLSKRFDDQVLFTDVSFEISRGEHVAVIGDNGTGKTTLLKIINQVTDANEGSFVLGSNVDIGYYDQEHHVLHPDKTIFEEISDDYPNLNNTKIRNTLAAFQFTGDDVYKLIRELSGGERGRVSLAKLMLSKSNFLILDEPTNHLDIQSKEILEEALNQYTGTVLYVSHDRYFINQTAHRILELTNQTFVNYIGNYDYYLEKKETMTANLLSSSAGSGAVSKETTVSEKEDSASKLSWQEQKEQQALERKRKNQLEKTEARISELETRDQEIDESMLLEEVYSNSVKCQELSKEKAAIAEELEELYLQWEELAE</sequence>
<dbReference type="GO" id="GO:0003677">
    <property type="term" value="F:DNA binding"/>
    <property type="evidence" value="ECO:0007669"/>
    <property type="project" value="InterPro"/>
</dbReference>
<dbReference type="FunFam" id="3.40.50.300:FF:000309">
    <property type="entry name" value="ABC transporter ATP-binding protein"/>
    <property type="match status" value="1"/>
</dbReference>
<evidence type="ECO:0000256" key="2">
    <source>
        <dbReference type="ARBA" id="ARBA00022741"/>
    </source>
</evidence>
<comment type="caution">
    <text evidence="6">The sequence shown here is derived from an EMBL/GenBank/DDBJ whole genome shotgun (WGS) entry which is preliminary data.</text>
</comment>
<dbReference type="Pfam" id="PF16326">
    <property type="entry name" value="ABC_tran_CTD"/>
    <property type="match status" value="1"/>
</dbReference>
<accession>A0A391P518</accession>
<keyword evidence="2" id="KW-0547">Nucleotide-binding</keyword>
<dbReference type="RefSeq" id="WP_117888336.1">
    <property type="nucleotide sequence ID" value="NZ_BHGK01000004.1"/>
</dbReference>
<dbReference type="InterPro" id="IPR003593">
    <property type="entry name" value="AAA+_ATPase"/>
</dbReference>
<dbReference type="SUPFAM" id="SSF52540">
    <property type="entry name" value="P-loop containing nucleoside triphosphate hydrolases"/>
    <property type="match status" value="2"/>
</dbReference>
<feature type="compositionally biased region" description="Basic and acidic residues" evidence="4">
    <location>
        <begin position="570"/>
        <end position="599"/>
    </location>
</feature>
<dbReference type="InterPro" id="IPR032781">
    <property type="entry name" value="ABC_tran_Xtn"/>
</dbReference>
<name>A0A391P518_9FIRM</name>
<organism evidence="6 7">
    <name type="scientific">Mediterraneibacter butyricigenes</name>
    <dbReference type="NCBI Taxonomy" id="2316025"/>
    <lineage>
        <taxon>Bacteria</taxon>
        <taxon>Bacillati</taxon>
        <taxon>Bacillota</taxon>
        <taxon>Clostridia</taxon>
        <taxon>Lachnospirales</taxon>
        <taxon>Lachnospiraceae</taxon>
        <taxon>Mediterraneibacter</taxon>
    </lineage>
</organism>
<evidence type="ECO:0000256" key="1">
    <source>
        <dbReference type="ARBA" id="ARBA00022737"/>
    </source>
</evidence>
<dbReference type="InterPro" id="IPR027417">
    <property type="entry name" value="P-loop_NTPase"/>
</dbReference>
<gene>
    <name evidence="6" type="ORF">KGMB01110_28460</name>
</gene>
<dbReference type="GO" id="GO:0016887">
    <property type="term" value="F:ATP hydrolysis activity"/>
    <property type="evidence" value="ECO:0007669"/>
    <property type="project" value="InterPro"/>
</dbReference>
<keyword evidence="3" id="KW-0067">ATP-binding</keyword>
<keyword evidence="7" id="KW-1185">Reference proteome</keyword>
<dbReference type="FunFam" id="3.40.50.300:FF:000011">
    <property type="entry name" value="Putative ABC transporter ATP-binding component"/>
    <property type="match status" value="1"/>
</dbReference>
<evidence type="ECO:0000313" key="7">
    <source>
        <dbReference type="Proteomes" id="UP000265643"/>
    </source>
</evidence>
<dbReference type="PROSITE" id="PS00211">
    <property type="entry name" value="ABC_TRANSPORTER_1"/>
    <property type="match status" value="1"/>
</dbReference>
<dbReference type="PANTHER" id="PTHR42855:SF2">
    <property type="entry name" value="DRUG RESISTANCE ABC TRANSPORTER,ATP-BINDING PROTEIN"/>
    <property type="match status" value="1"/>
</dbReference>
<feature type="domain" description="ABC transporter" evidence="5">
    <location>
        <begin position="3"/>
        <end position="258"/>
    </location>
</feature>
<dbReference type="PANTHER" id="PTHR42855">
    <property type="entry name" value="ABC TRANSPORTER ATP-BINDING SUBUNIT"/>
    <property type="match status" value="1"/>
</dbReference>
<dbReference type="InterPro" id="IPR017871">
    <property type="entry name" value="ABC_transporter-like_CS"/>
</dbReference>
<dbReference type="AlphaFoldDB" id="A0A391P518"/>
<dbReference type="Proteomes" id="UP000265643">
    <property type="component" value="Unassembled WGS sequence"/>
</dbReference>
<dbReference type="InterPro" id="IPR032524">
    <property type="entry name" value="ABC_tran_C"/>
</dbReference>
<evidence type="ECO:0000256" key="3">
    <source>
        <dbReference type="ARBA" id="ARBA00022840"/>
    </source>
</evidence>